<dbReference type="AlphaFoldDB" id="A0A1B7LBQ0"/>
<accession>A0A1B7LBQ0</accession>
<sequence>MKTWLQDRRMRRFQPVGSPKRLRLKLPAAVIRRITVQVLLLSASRQIDVHRFDRAQKNPRFAGGRRRSGTNSGRAGLPRTCIGIHAHNEISGFNHGPVLMDRSPCPPDRGLLDINSCGAYRVQFYRVGQNPNPSAGCP</sequence>
<gene>
    <name evidence="1" type="ORF">A6M21_14225</name>
</gene>
<dbReference type="EMBL" id="LYVF01000185">
    <property type="protein sequence ID" value="OAT79957.1"/>
    <property type="molecule type" value="Genomic_DNA"/>
</dbReference>
<name>A0A1B7LBQ0_9FIRM</name>
<comment type="caution">
    <text evidence="1">The sequence shown here is derived from an EMBL/GenBank/DDBJ whole genome shotgun (WGS) entry which is preliminary data.</text>
</comment>
<protein>
    <submittedName>
        <fullName evidence="1">Uncharacterized protein</fullName>
    </submittedName>
</protein>
<evidence type="ECO:0000313" key="1">
    <source>
        <dbReference type="EMBL" id="OAT79957.1"/>
    </source>
</evidence>
<dbReference type="Proteomes" id="UP000078532">
    <property type="component" value="Unassembled WGS sequence"/>
</dbReference>
<proteinExistence type="predicted"/>
<organism evidence="1 2">
    <name type="scientific">Desulfotomaculum copahuensis</name>
    <dbReference type="NCBI Taxonomy" id="1838280"/>
    <lineage>
        <taxon>Bacteria</taxon>
        <taxon>Bacillati</taxon>
        <taxon>Bacillota</taxon>
        <taxon>Clostridia</taxon>
        <taxon>Eubacteriales</taxon>
        <taxon>Desulfotomaculaceae</taxon>
        <taxon>Desulfotomaculum</taxon>
    </lineage>
</organism>
<keyword evidence="2" id="KW-1185">Reference proteome</keyword>
<reference evidence="1 2" key="1">
    <citation type="submission" date="2016-04" db="EMBL/GenBank/DDBJ databases">
        <authorList>
            <person name="Evans L.H."/>
            <person name="Alamgir A."/>
            <person name="Owens N."/>
            <person name="Weber N.D."/>
            <person name="Virtaneva K."/>
            <person name="Barbian K."/>
            <person name="Babar A."/>
            <person name="Rosenke K."/>
        </authorList>
    </citation>
    <scope>NUCLEOTIDE SEQUENCE [LARGE SCALE GENOMIC DNA]</scope>
    <source>
        <strain evidence="1 2">LMa1</strain>
    </source>
</reference>
<dbReference type="STRING" id="1838280.A6M21_14225"/>
<evidence type="ECO:0000313" key="2">
    <source>
        <dbReference type="Proteomes" id="UP000078532"/>
    </source>
</evidence>